<name>S7UFE8_9BACT</name>
<dbReference type="STRING" id="1121439.dsat_1070"/>
<dbReference type="SUPFAM" id="SSF53474">
    <property type="entry name" value="alpha/beta-Hydrolases"/>
    <property type="match status" value="1"/>
</dbReference>
<dbReference type="AlphaFoldDB" id="S7UFE8"/>
<dbReference type="Pfam" id="PF26363">
    <property type="entry name" value="Phospholipase-like"/>
    <property type="match status" value="1"/>
</dbReference>
<dbReference type="Gene3D" id="3.40.50.1820">
    <property type="entry name" value="alpha/beta hydrolase"/>
    <property type="match status" value="1"/>
</dbReference>
<keyword evidence="2" id="KW-1185">Reference proteome</keyword>
<evidence type="ECO:0008006" key="3">
    <source>
        <dbReference type="Google" id="ProtNLM"/>
    </source>
</evidence>
<accession>S7UFE8</accession>
<sequence length="184" mass="19636">MKFLTDAERYSVLSHFAYVYLDDGSGSFGLDPNRSVYGENEPREAYDSQLFSEITKDYNILAVEEDGATGLAAVLLQDKSDPSRKVLAFRGTEIGGKVGGKPDGNTDMGDMSANAAILTGRTPEQAKAASRLLERYREEGLISAEDRLDLTGHSLGGFIAEYVAATNPESVNAAVTFNSPGAAA</sequence>
<evidence type="ECO:0000313" key="2">
    <source>
        <dbReference type="Proteomes" id="UP000014975"/>
    </source>
</evidence>
<gene>
    <name evidence="1" type="ORF">dsat_1070</name>
</gene>
<dbReference type="eggNOG" id="COG3675">
    <property type="taxonomic scope" value="Bacteria"/>
</dbReference>
<comment type="caution">
    <text evidence="1">The sequence shown here is derived from an EMBL/GenBank/DDBJ whole genome shotgun (WGS) entry which is preliminary data.</text>
</comment>
<evidence type="ECO:0000313" key="1">
    <source>
        <dbReference type="EMBL" id="EPR30943.1"/>
    </source>
</evidence>
<protein>
    <recommendedName>
        <fullName evidence="3">Fungal lipase-like domain-containing protein</fullName>
    </recommendedName>
</protein>
<dbReference type="Proteomes" id="UP000014975">
    <property type="component" value="Unassembled WGS sequence"/>
</dbReference>
<dbReference type="InterPro" id="IPR029058">
    <property type="entry name" value="AB_hydrolase_fold"/>
</dbReference>
<reference evidence="1 2" key="1">
    <citation type="journal article" date="2013" name="Genome Announc.">
        <title>Draft genome sequences for three mercury-methylating, sulfate-reducing bacteria.</title>
        <authorList>
            <person name="Brown S.D."/>
            <person name="Hurt R.A.Jr."/>
            <person name="Gilmour C.C."/>
            <person name="Elias D.A."/>
        </authorList>
    </citation>
    <scope>NUCLEOTIDE SEQUENCE [LARGE SCALE GENOMIC DNA]</scope>
    <source>
        <strain evidence="1 2">DSM 16529</strain>
    </source>
</reference>
<dbReference type="PATRIC" id="fig|1121439.3.peg.2445"/>
<dbReference type="EMBL" id="ATHI01000030">
    <property type="protein sequence ID" value="EPR30943.1"/>
    <property type="molecule type" value="Genomic_DNA"/>
</dbReference>
<organism evidence="1 2">
    <name type="scientific">Alkalidesulfovibrio alkalitolerans DSM 16529</name>
    <dbReference type="NCBI Taxonomy" id="1121439"/>
    <lineage>
        <taxon>Bacteria</taxon>
        <taxon>Pseudomonadati</taxon>
        <taxon>Thermodesulfobacteriota</taxon>
        <taxon>Desulfovibrionia</taxon>
        <taxon>Desulfovibrionales</taxon>
        <taxon>Desulfovibrionaceae</taxon>
        <taxon>Alkalidesulfovibrio</taxon>
    </lineage>
</organism>
<proteinExistence type="predicted"/>